<dbReference type="PANTHER" id="PTHR31569">
    <property type="entry name" value="SWIM-TYPE DOMAIN-CONTAINING PROTEIN"/>
    <property type="match status" value="1"/>
</dbReference>
<dbReference type="InterPro" id="IPR052579">
    <property type="entry name" value="Zinc_finger_SWIM"/>
</dbReference>
<dbReference type="Pfam" id="PF10551">
    <property type="entry name" value="MULE"/>
    <property type="match status" value="1"/>
</dbReference>
<gene>
    <name evidence="2" type="ORF">OSB04_006206</name>
</gene>
<evidence type="ECO:0000313" key="2">
    <source>
        <dbReference type="EMBL" id="KAJ9561046.1"/>
    </source>
</evidence>
<protein>
    <recommendedName>
        <fullName evidence="1">MULE transposase domain-containing protein</fullName>
    </recommendedName>
</protein>
<dbReference type="AlphaFoldDB" id="A0AA38TVA6"/>
<comment type="caution">
    <text evidence="2">The sequence shown here is derived from an EMBL/GenBank/DDBJ whole genome shotgun (WGS) entry which is preliminary data.</text>
</comment>
<proteinExistence type="predicted"/>
<dbReference type="EMBL" id="JARYMX010000002">
    <property type="protein sequence ID" value="KAJ9561046.1"/>
    <property type="molecule type" value="Genomic_DNA"/>
</dbReference>
<reference evidence="2" key="1">
    <citation type="submission" date="2023-03" db="EMBL/GenBank/DDBJ databases">
        <title>Chromosome-scale reference genome and RAD-based genetic map of yellow starthistle (Centaurea solstitialis) reveal putative structural variation and QTLs associated with invader traits.</title>
        <authorList>
            <person name="Reatini B."/>
            <person name="Cang F.A."/>
            <person name="Jiang Q."/>
            <person name="Mckibben M.T.W."/>
            <person name="Barker M.S."/>
            <person name="Rieseberg L.H."/>
            <person name="Dlugosch K.M."/>
        </authorList>
    </citation>
    <scope>NUCLEOTIDE SEQUENCE</scope>
    <source>
        <strain evidence="2">CAN-66</strain>
        <tissue evidence="2">Leaf</tissue>
    </source>
</reference>
<dbReference type="Proteomes" id="UP001172457">
    <property type="component" value="Chromosome 2"/>
</dbReference>
<dbReference type="InterPro" id="IPR018289">
    <property type="entry name" value="MULE_transposase_dom"/>
</dbReference>
<evidence type="ECO:0000259" key="1">
    <source>
        <dbReference type="Pfam" id="PF10551"/>
    </source>
</evidence>
<name>A0AA38TVA6_9ASTR</name>
<accession>A0AA38TVA6</accession>
<keyword evidence="3" id="KW-1185">Reference proteome</keyword>
<evidence type="ECO:0000313" key="3">
    <source>
        <dbReference type="Proteomes" id="UP001172457"/>
    </source>
</evidence>
<dbReference type="PANTHER" id="PTHR31569:SF4">
    <property type="entry name" value="SWIM-TYPE DOMAIN-CONTAINING PROTEIN"/>
    <property type="match status" value="1"/>
</dbReference>
<organism evidence="2 3">
    <name type="scientific">Centaurea solstitialis</name>
    <name type="common">yellow star-thistle</name>
    <dbReference type="NCBI Taxonomy" id="347529"/>
    <lineage>
        <taxon>Eukaryota</taxon>
        <taxon>Viridiplantae</taxon>
        <taxon>Streptophyta</taxon>
        <taxon>Embryophyta</taxon>
        <taxon>Tracheophyta</taxon>
        <taxon>Spermatophyta</taxon>
        <taxon>Magnoliopsida</taxon>
        <taxon>eudicotyledons</taxon>
        <taxon>Gunneridae</taxon>
        <taxon>Pentapetalae</taxon>
        <taxon>asterids</taxon>
        <taxon>campanulids</taxon>
        <taxon>Asterales</taxon>
        <taxon>Asteraceae</taxon>
        <taxon>Carduoideae</taxon>
        <taxon>Cardueae</taxon>
        <taxon>Centaureinae</taxon>
        <taxon>Centaurea</taxon>
    </lineage>
</organism>
<feature type="domain" description="MULE transposase" evidence="1">
    <location>
        <begin position="225"/>
        <end position="281"/>
    </location>
</feature>
<sequence>MANWGEKFSAYHNLNNEDNNVHPINSAGVYRNPHPNAFSTDMVFSSRQQLTKWVRNITSSLGFIIVIKRNRRDLDGDEYEVVFQCDCGVKNLGDDYWNLIVNCEEHNHEFALHLEGKAYARRLFETQDQLVEDLSANNVKPRDILSTIKQQYPNNVSTSKTIYNQCQKIRPKKNAGRTPIQVLMSFLQEEGCVFYDRANDSTNELEDLFIAHLRSLEIWRAFPHVLLMDATYQTNMFDMPLLEIVSVTSTNKTFSIAFVLMHKEKISNYTWALNCLLSLTEEYLFLRVIVTGKVLKNALWWRHNAP</sequence>